<reference evidence="7" key="1">
    <citation type="submission" date="2022-11" db="EMBL/GenBank/DDBJ databases">
        <authorList>
            <person name="Petersen C."/>
        </authorList>
    </citation>
    <scope>NUCLEOTIDE SEQUENCE</scope>
    <source>
        <strain evidence="7">IBT 26290</strain>
    </source>
</reference>
<name>A0A9W9LPD6_9EURO</name>
<evidence type="ECO:0000313" key="7">
    <source>
        <dbReference type="EMBL" id="KAJ5168849.1"/>
    </source>
</evidence>
<comment type="caution">
    <text evidence="7">The sequence shown here is derived from an EMBL/GenBank/DDBJ whole genome shotgun (WGS) entry which is preliminary data.</text>
</comment>
<dbReference type="PRINTS" id="PR00420">
    <property type="entry name" value="RNGMNOXGNASE"/>
</dbReference>
<dbReference type="RefSeq" id="XP_056545310.1">
    <property type="nucleotide sequence ID" value="XM_056686568.1"/>
</dbReference>
<reference evidence="7" key="2">
    <citation type="journal article" date="2023" name="IMA Fungus">
        <title>Comparative genomic study of the Penicillium genus elucidates a diverse pangenome and 15 lateral gene transfer events.</title>
        <authorList>
            <person name="Petersen C."/>
            <person name="Sorensen T."/>
            <person name="Nielsen M.R."/>
            <person name="Sondergaard T.E."/>
            <person name="Sorensen J.L."/>
            <person name="Fitzpatrick D.A."/>
            <person name="Frisvad J.C."/>
            <person name="Nielsen K.L."/>
        </authorList>
    </citation>
    <scope>NUCLEOTIDE SEQUENCE</scope>
    <source>
        <strain evidence="7">IBT 26290</strain>
    </source>
</reference>
<evidence type="ECO:0000256" key="5">
    <source>
        <dbReference type="ARBA" id="ARBA00023033"/>
    </source>
</evidence>
<dbReference type="PANTHER" id="PTHR13789:SF307">
    <property type="entry name" value="HYDROXYLASE, PUTATIVE (AFU_ORTHOLOGUE AFUA_2G04330)-RELATED"/>
    <property type="match status" value="1"/>
</dbReference>
<proteinExistence type="inferred from homology"/>
<evidence type="ECO:0000256" key="4">
    <source>
        <dbReference type="ARBA" id="ARBA00023002"/>
    </source>
</evidence>
<dbReference type="AlphaFoldDB" id="A0A9W9LPD6"/>
<gene>
    <name evidence="7" type="ORF">N7482_004443</name>
</gene>
<dbReference type="InterPro" id="IPR036188">
    <property type="entry name" value="FAD/NAD-bd_sf"/>
</dbReference>
<dbReference type="GO" id="GO:0071949">
    <property type="term" value="F:FAD binding"/>
    <property type="evidence" value="ECO:0007669"/>
    <property type="project" value="InterPro"/>
</dbReference>
<dbReference type="EMBL" id="JAPQKN010000002">
    <property type="protein sequence ID" value="KAJ5168849.1"/>
    <property type="molecule type" value="Genomic_DNA"/>
</dbReference>
<keyword evidence="3" id="KW-0274">FAD</keyword>
<dbReference type="FunFam" id="3.50.50.60:FF:000115">
    <property type="entry name" value="Salicylate hydroxylase, putative"/>
    <property type="match status" value="1"/>
</dbReference>
<dbReference type="InterPro" id="IPR002938">
    <property type="entry name" value="FAD-bd"/>
</dbReference>
<dbReference type="Gene3D" id="3.50.50.60">
    <property type="entry name" value="FAD/NAD(P)-binding domain"/>
    <property type="match status" value="1"/>
</dbReference>
<dbReference type="GO" id="GO:0004497">
    <property type="term" value="F:monooxygenase activity"/>
    <property type="evidence" value="ECO:0007669"/>
    <property type="project" value="UniProtKB-KW"/>
</dbReference>
<dbReference type="InterPro" id="IPR050493">
    <property type="entry name" value="FAD-dep_Monooxygenase_BioMet"/>
</dbReference>
<dbReference type="Pfam" id="PF01494">
    <property type="entry name" value="FAD_binding_3"/>
    <property type="match status" value="1"/>
</dbReference>
<dbReference type="SUPFAM" id="SSF54373">
    <property type="entry name" value="FAD-linked reductases, C-terminal domain"/>
    <property type="match status" value="1"/>
</dbReference>
<dbReference type="Proteomes" id="UP001149163">
    <property type="component" value="Unassembled WGS sequence"/>
</dbReference>
<dbReference type="PANTHER" id="PTHR13789">
    <property type="entry name" value="MONOOXYGENASE"/>
    <property type="match status" value="1"/>
</dbReference>
<keyword evidence="8" id="KW-1185">Reference proteome</keyword>
<evidence type="ECO:0000256" key="2">
    <source>
        <dbReference type="ARBA" id="ARBA00022630"/>
    </source>
</evidence>
<comment type="similarity">
    <text evidence="1">Belongs to the paxM FAD-dependent monooxygenase family.</text>
</comment>
<dbReference type="OrthoDB" id="16820at2759"/>
<evidence type="ECO:0000313" key="8">
    <source>
        <dbReference type="Proteomes" id="UP001149163"/>
    </source>
</evidence>
<dbReference type="GeneID" id="81425744"/>
<keyword evidence="4" id="KW-0560">Oxidoreductase</keyword>
<organism evidence="7 8">
    <name type="scientific">Penicillium canariense</name>
    <dbReference type="NCBI Taxonomy" id="189055"/>
    <lineage>
        <taxon>Eukaryota</taxon>
        <taxon>Fungi</taxon>
        <taxon>Dikarya</taxon>
        <taxon>Ascomycota</taxon>
        <taxon>Pezizomycotina</taxon>
        <taxon>Eurotiomycetes</taxon>
        <taxon>Eurotiomycetidae</taxon>
        <taxon>Eurotiales</taxon>
        <taxon>Aspergillaceae</taxon>
        <taxon>Penicillium</taxon>
    </lineage>
</organism>
<evidence type="ECO:0000256" key="1">
    <source>
        <dbReference type="ARBA" id="ARBA00007992"/>
    </source>
</evidence>
<evidence type="ECO:0000259" key="6">
    <source>
        <dbReference type="Pfam" id="PF01494"/>
    </source>
</evidence>
<keyword evidence="2" id="KW-0285">Flavoprotein</keyword>
<feature type="domain" description="FAD-binding" evidence="6">
    <location>
        <begin position="77"/>
        <end position="424"/>
    </location>
</feature>
<accession>A0A9W9LPD6</accession>
<keyword evidence="5 7" id="KW-0503">Monooxygenase</keyword>
<protein>
    <submittedName>
        <fullName evidence="7">Monooxygenase FAD-binding</fullName>
    </submittedName>
</protein>
<dbReference type="SUPFAM" id="SSF51905">
    <property type="entry name" value="FAD/NAD(P)-binding domain"/>
    <property type="match status" value="1"/>
</dbReference>
<evidence type="ECO:0000256" key="3">
    <source>
        <dbReference type="ARBA" id="ARBA00022827"/>
    </source>
</evidence>
<sequence length="496" mass="54673">MAFRHAFPGLWRNKRVLEWTISVSTLQGPELVPRSGGLPPSDTPFCSGIGGFLAYFTSLLRFDFFVMEVPRANVPLDVIIVGAGIGGIAAALTLGLKGHRVAILEAAPKLMEVGAGIQVSPNMLRMLERWGVADVIHAQDVALEHIHVRRWEDGKLLASMPVNKTFGQQTVIHRADLHNALIEKALALPNVELRVNSLVTGVEFSPASVTLAAGTVVRGDVVVGADGIKSTIRGHLLGDPSLQAIATGDAAYRIMLPRSVMMKDPELKALIDEPQATRWLGPGRHIIAYPVRNHQLYNVVLLHPDRHEVEESWTTRGSKQAMVDNYDGWEPRVRKLINLVEDDEVLEWKLCLHRPLKTWVRGSVALIGDACHPMLPYVAQGAAQAVEDAAALGVLLSTISSRRDVPHALRVYEKSRKQRAETVQQSGSENRITLHLPDGPEQMVRDEQFRASTTGSNPDKWSDRETQRILWGWDAEKAALDTWNEASAGLKFNANL</sequence>